<dbReference type="InParanoid" id="A0A1V8SL27"/>
<feature type="transmembrane region" description="Helical" evidence="10">
    <location>
        <begin position="397"/>
        <end position="417"/>
    </location>
</feature>
<feature type="transmembrane region" description="Helical" evidence="10">
    <location>
        <begin position="333"/>
        <end position="352"/>
    </location>
</feature>
<dbReference type="EC" id="2.4.1.-" evidence="10"/>
<dbReference type="GO" id="GO:0006487">
    <property type="term" value="P:protein N-linked glycosylation"/>
    <property type="evidence" value="ECO:0007669"/>
    <property type="project" value="TreeGrafter"/>
</dbReference>
<evidence type="ECO:0000256" key="4">
    <source>
        <dbReference type="ARBA" id="ARBA00022676"/>
    </source>
</evidence>
<keyword evidence="4 10" id="KW-0328">Glycosyltransferase</keyword>
<accession>A0A1V8SL27</accession>
<dbReference type="AlphaFoldDB" id="A0A1V8SL27"/>
<dbReference type="InterPro" id="IPR005599">
    <property type="entry name" value="GPI_mannosylTrfase"/>
</dbReference>
<evidence type="ECO:0000256" key="5">
    <source>
        <dbReference type="ARBA" id="ARBA00022679"/>
    </source>
</evidence>
<dbReference type="PANTHER" id="PTHR22760:SF2">
    <property type="entry name" value="ALPHA-1,2-MANNOSYLTRANSFERASE ALG9"/>
    <property type="match status" value="1"/>
</dbReference>
<keyword evidence="7 10" id="KW-0256">Endoplasmic reticulum</keyword>
<dbReference type="GO" id="GO:0005789">
    <property type="term" value="C:endoplasmic reticulum membrane"/>
    <property type="evidence" value="ECO:0007669"/>
    <property type="project" value="UniProtKB-SubCell"/>
</dbReference>
<comment type="similarity">
    <text evidence="3 10">Belongs to the glycosyltransferase 22 family.</text>
</comment>
<dbReference type="PANTHER" id="PTHR22760">
    <property type="entry name" value="GLYCOSYLTRANSFERASE"/>
    <property type="match status" value="1"/>
</dbReference>
<evidence type="ECO:0000256" key="3">
    <source>
        <dbReference type="ARBA" id="ARBA00007063"/>
    </source>
</evidence>
<evidence type="ECO:0000313" key="13">
    <source>
        <dbReference type="Proteomes" id="UP000192596"/>
    </source>
</evidence>
<proteinExistence type="inferred from homology"/>
<evidence type="ECO:0000313" key="12">
    <source>
        <dbReference type="EMBL" id="OQN99866.1"/>
    </source>
</evidence>
<gene>
    <name evidence="12" type="ORF">B0A48_14636</name>
</gene>
<feature type="transmembrane region" description="Helical" evidence="10">
    <location>
        <begin position="302"/>
        <end position="321"/>
    </location>
</feature>
<evidence type="ECO:0000256" key="10">
    <source>
        <dbReference type="RuleBase" id="RU363075"/>
    </source>
</evidence>
<dbReference type="FunCoup" id="A0A1V8SL27">
    <property type="interactions" value="1740"/>
</dbReference>
<evidence type="ECO:0000256" key="8">
    <source>
        <dbReference type="ARBA" id="ARBA00022989"/>
    </source>
</evidence>
<evidence type="ECO:0000256" key="11">
    <source>
        <dbReference type="SAM" id="MobiDB-lite"/>
    </source>
</evidence>
<dbReference type="GO" id="GO:0000026">
    <property type="term" value="F:alpha-1,2-mannosyltransferase activity"/>
    <property type="evidence" value="ECO:0007669"/>
    <property type="project" value="TreeGrafter"/>
</dbReference>
<evidence type="ECO:0000256" key="2">
    <source>
        <dbReference type="ARBA" id="ARBA00004922"/>
    </source>
</evidence>
<comment type="subcellular location">
    <subcellularLocation>
        <location evidence="1 10">Endoplasmic reticulum membrane</location>
        <topology evidence="1 10">Multi-pass membrane protein</topology>
    </subcellularLocation>
</comment>
<feature type="transmembrane region" description="Helical" evidence="10">
    <location>
        <begin position="199"/>
        <end position="222"/>
    </location>
</feature>
<feature type="transmembrane region" description="Helical" evidence="10">
    <location>
        <begin position="144"/>
        <end position="163"/>
    </location>
</feature>
<dbReference type="Pfam" id="PF03901">
    <property type="entry name" value="Glyco_transf_22"/>
    <property type="match status" value="1"/>
</dbReference>
<evidence type="ECO:0000256" key="1">
    <source>
        <dbReference type="ARBA" id="ARBA00004477"/>
    </source>
</evidence>
<dbReference type="EMBL" id="NAJO01000038">
    <property type="protein sequence ID" value="OQN99866.1"/>
    <property type="molecule type" value="Genomic_DNA"/>
</dbReference>
<keyword evidence="5" id="KW-0808">Transferase</keyword>
<keyword evidence="13" id="KW-1185">Reference proteome</keyword>
<dbReference type="OrthoDB" id="497541at2759"/>
<dbReference type="STRING" id="1507870.A0A1V8SL27"/>
<protein>
    <recommendedName>
        <fullName evidence="10">Mannosyltransferase</fullName>
        <ecNumber evidence="10">2.4.1.-</ecNumber>
    </recommendedName>
</protein>
<feature type="transmembrane region" description="Helical" evidence="10">
    <location>
        <begin position="364"/>
        <end position="385"/>
    </location>
</feature>
<dbReference type="Proteomes" id="UP000192596">
    <property type="component" value="Unassembled WGS sequence"/>
</dbReference>
<dbReference type="UniPathway" id="UPA00378"/>
<evidence type="ECO:0000256" key="6">
    <source>
        <dbReference type="ARBA" id="ARBA00022692"/>
    </source>
</evidence>
<reference evidence="13" key="1">
    <citation type="submission" date="2017-03" db="EMBL/GenBank/DDBJ databases">
        <title>Genomes of endolithic fungi from Antarctica.</title>
        <authorList>
            <person name="Coleine C."/>
            <person name="Masonjones S."/>
            <person name="Stajich J.E."/>
        </authorList>
    </citation>
    <scope>NUCLEOTIDE SEQUENCE [LARGE SCALE GENOMIC DNA]</scope>
    <source>
        <strain evidence="13">CCFEE 5527</strain>
    </source>
</reference>
<comment type="caution">
    <text evidence="12">The sequence shown here is derived from an EMBL/GenBank/DDBJ whole genome shotgun (WGS) entry which is preliminary data.</text>
</comment>
<feature type="transmembrane region" description="Helical" evidence="10">
    <location>
        <begin position="31"/>
        <end position="50"/>
    </location>
</feature>
<comment type="pathway">
    <text evidence="2">Protein modification; protein glycosylation.</text>
</comment>
<organism evidence="12 13">
    <name type="scientific">Cryoendolithus antarcticus</name>
    <dbReference type="NCBI Taxonomy" id="1507870"/>
    <lineage>
        <taxon>Eukaryota</taxon>
        <taxon>Fungi</taxon>
        <taxon>Dikarya</taxon>
        <taxon>Ascomycota</taxon>
        <taxon>Pezizomycotina</taxon>
        <taxon>Dothideomycetes</taxon>
        <taxon>Dothideomycetidae</taxon>
        <taxon>Cladosporiales</taxon>
        <taxon>Cladosporiaceae</taxon>
        <taxon>Cryoendolithus</taxon>
    </lineage>
</organism>
<keyword evidence="8 10" id="KW-1133">Transmembrane helix</keyword>
<evidence type="ECO:0000256" key="7">
    <source>
        <dbReference type="ARBA" id="ARBA00022824"/>
    </source>
</evidence>
<keyword evidence="6 10" id="KW-0812">Transmembrane</keyword>
<sequence>MSDSIARPPQREPTTARPARQNAPPTPPVNYAPIAVFYILFISHAFAAFYQPIQDCDEVFNYWEPTHYLNHGHGFQTWEYSPVYAIRSWAYAALHALAIQGAKVVPVINEVFGKRAEFYMLRAVLAGICALCEARLFNAVAKCVNARVAWIFVGIMATAPGMFHASVAYLPSSFAMYATMLSTAAFIDRRNGFRTARGIMFAGLGASLGWPFAVVLAIPFLLEEAFAAVNTDQEAIIDLAWRVLDGTARATGILAVQVLFDATLYRRLTVVPLNIVLYNVFSSSGGPDLYGTEPWSYYLRNLALNLHLWVPLALLGLPMLFVQPSKSAIKTSLLRTLVLVSPLYIWLGLFTLQSHKEERFLYPAYPFLALSGALTLHILLTYLGSPSKGSLIAKIPAFLRLLFVLAFLILALVLSALRIAGQVSAYAAPLQTYDPLHTPEMRTSINTSSPLDTTLCLGKEWYRFPSHHFLPDSFRARFIKSEFDGLLPGDFEQTGKGYGPYAGTWRVPKGMNDGNQWDEGKVVGVEECGWIVDSHLPSTRVTEREPKFIGSKEWDTVECEPFLDNASTGLLGRVGWVPEDWGRVWGEYCLLRRAKSV</sequence>
<keyword evidence="9 10" id="KW-0472">Membrane</keyword>
<evidence type="ECO:0000256" key="9">
    <source>
        <dbReference type="ARBA" id="ARBA00023136"/>
    </source>
</evidence>
<feature type="region of interest" description="Disordered" evidence="11">
    <location>
        <begin position="1"/>
        <end position="25"/>
    </location>
</feature>
<name>A0A1V8SL27_9PEZI</name>